<dbReference type="GO" id="GO:0010181">
    <property type="term" value="F:FMN binding"/>
    <property type="evidence" value="ECO:0007669"/>
    <property type="project" value="TreeGrafter"/>
</dbReference>
<dbReference type="EMBL" id="CP059488">
    <property type="protein sequence ID" value="QQD72638.1"/>
    <property type="molecule type" value="Genomic_DNA"/>
</dbReference>
<dbReference type="InterPro" id="IPR029039">
    <property type="entry name" value="Flavoprotein-like_sf"/>
</dbReference>
<dbReference type="GO" id="GO:0005829">
    <property type="term" value="C:cytosol"/>
    <property type="evidence" value="ECO:0007669"/>
    <property type="project" value="TreeGrafter"/>
</dbReference>
<dbReference type="SUPFAM" id="SSF52218">
    <property type="entry name" value="Flavoproteins"/>
    <property type="match status" value="1"/>
</dbReference>
<dbReference type="AlphaFoldDB" id="A0A7T5BHI0"/>
<dbReference type="Proteomes" id="UP000595420">
    <property type="component" value="Chromosome"/>
</dbReference>
<dbReference type="Pfam" id="PF03358">
    <property type="entry name" value="FMN_red"/>
    <property type="match status" value="1"/>
</dbReference>
<dbReference type="RefSeq" id="WP_198660510.1">
    <property type="nucleotide sequence ID" value="NZ_CP059488.1"/>
</dbReference>
<evidence type="ECO:0000313" key="2">
    <source>
        <dbReference type="EMBL" id="QQD72638.1"/>
    </source>
</evidence>
<dbReference type="InterPro" id="IPR005025">
    <property type="entry name" value="FMN_Rdtase-like_dom"/>
</dbReference>
<organism evidence="2 3">
    <name type="scientific">Acidithiobacillus ferrivorans</name>
    <dbReference type="NCBI Taxonomy" id="160808"/>
    <lineage>
        <taxon>Bacteria</taxon>
        <taxon>Pseudomonadati</taxon>
        <taxon>Pseudomonadota</taxon>
        <taxon>Acidithiobacillia</taxon>
        <taxon>Acidithiobacillales</taxon>
        <taxon>Acidithiobacillaceae</taxon>
        <taxon>Acidithiobacillus</taxon>
    </lineage>
</organism>
<proteinExistence type="predicted"/>
<gene>
    <name evidence="2" type="ORF">H2515_14930</name>
</gene>
<accession>A0A7T5BHI0</accession>
<evidence type="ECO:0000259" key="1">
    <source>
        <dbReference type="Pfam" id="PF03358"/>
    </source>
</evidence>
<reference evidence="2 3" key="1">
    <citation type="submission" date="2020-07" db="EMBL/GenBank/DDBJ databases">
        <title>Complete genome sequence analysis of Acidithiobacillus ferrivorans XJFY6S-08 reveals extreme environmental adaptation to alpine acid mine drainage.</title>
        <authorList>
            <person name="Yan L."/>
            <person name="Ni Y."/>
        </authorList>
    </citation>
    <scope>NUCLEOTIDE SEQUENCE [LARGE SCALE GENOMIC DNA]</scope>
    <source>
        <strain evidence="2 3">XJFY6S-08</strain>
    </source>
</reference>
<dbReference type="PANTHER" id="PTHR30543:SF21">
    <property type="entry name" value="NAD(P)H-DEPENDENT FMN REDUCTASE LOT6"/>
    <property type="match status" value="1"/>
</dbReference>
<dbReference type="InterPro" id="IPR050712">
    <property type="entry name" value="NAD(P)H-dep_reductase"/>
</dbReference>
<feature type="domain" description="NADPH-dependent FMN reductase-like" evidence="1">
    <location>
        <begin position="1"/>
        <end position="137"/>
    </location>
</feature>
<name>A0A7T5BHI0_9PROT</name>
<evidence type="ECO:0000313" key="3">
    <source>
        <dbReference type="Proteomes" id="UP000595420"/>
    </source>
</evidence>
<dbReference type="Gene3D" id="3.40.50.360">
    <property type="match status" value="1"/>
</dbReference>
<dbReference type="GO" id="GO:0016491">
    <property type="term" value="F:oxidoreductase activity"/>
    <property type="evidence" value="ECO:0007669"/>
    <property type="project" value="InterPro"/>
</dbReference>
<protein>
    <submittedName>
        <fullName evidence="2">NAD(P)H-dependent oxidoreductase</fullName>
    </submittedName>
</protein>
<dbReference type="PANTHER" id="PTHR30543">
    <property type="entry name" value="CHROMATE REDUCTASE"/>
    <property type="match status" value="1"/>
</dbReference>
<sequence>MKILALSGSLRANSIHSALLRAAARLAPVEVSVTVYRGLGDLPLFNPDVEDQPVEAVTNFHAQVANADALLIASPEYAHGVTGTIKNALDWLVSFAPFTYKPVGILNASLRAQHADAALREILKTMAAMVVEEASMTIPLLGANLDEDGMVSTPSVAAPIREALVALSEAVVRAAEQQQES</sequence>